<name>A0A5N6KSY1_9ROSI</name>
<proteinExistence type="predicted"/>
<dbReference type="AlphaFoldDB" id="A0A5N6KSY1"/>
<reference evidence="2 3" key="1">
    <citation type="submission" date="2019-06" db="EMBL/GenBank/DDBJ databases">
        <title>A chromosomal-level reference genome of Carpinus fangiana (Coryloideae, Betulaceae).</title>
        <authorList>
            <person name="Yang X."/>
            <person name="Wang Z."/>
            <person name="Zhang L."/>
            <person name="Hao G."/>
            <person name="Liu J."/>
            <person name="Yang Y."/>
        </authorList>
    </citation>
    <scope>NUCLEOTIDE SEQUENCE [LARGE SCALE GENOMIC DNA]</scope>
    <source>
        <strain evidence="2">Cfa_2016G</strain>
        <tissue evidence="2">Leaf</tissue>
    </source>
</reference>
<sequence>MRERNSRSVASFFCGMRASTVSGAGAAAGWGMLVLAALEDWREAGSAEESVVLSGGALEGSCAACWDWDWDCVRSALLSSSVVVEGSIAFLTSASSSRGRSSTGSVFARSDAESPFVSESAMVRVRAE</sequence>
<keyword evidence="3" id="KW-1185">Reference proteome</keyword>
<comment type="caution">
    <text evidence="2">The sequence shown here is derived from an EMBL/GenBank/DDBJ whole genome shotgun (WGS) entry which is preliminary data.</text>
</comment>
<feature type="compositionally biased region" description="Low complexity" evidence="1">
    <location>
        <begin position="94"/>
        <end position="105"/>
    </location>
</feature>
<evidence type="ECO:0000256" key="1">
    <source>
        <dbReference type="SAM" id="MobiDB-lite"/>
    </source>
</evidence>
<protein>
    <submittedName>
        <fullName evidence="2">Uncharacterized protein</fullName>
    </submittedName>
</protein>
<accession>A0A5N6KSY1</accession>
<gene>
    <name evidence="2" type="ORF">FH972_022444</name>
</gene>
<evidence type="ECO:0000313" key="2">
    <source>
        <dbReference type="EMBL" id="KAB8342846.1"/>
    </source>
</evidence>
<dbReference type="EMBL" id="VIBQ01000012">
    <property type="protein sequence ID" value="KAB8342846.1"/>
    <property type="molecule type" value="Genomic_DNA"/>
</dbReference>
<feature type="region of interest" description="Disordered" evidence="1">
    <location>
        <begin position="94"/>
        <end position="128"/>
    </location>
</feature>
<organism evidence="2 3">
    <name type="scientific">Carpinus fangiana</name>
    <dbReference type="NCBI Taxonomy" id="176857"/>
    <lineage>
        <taxon>Eukaryota</taxon>
        <taxon>Viridiplantae</taxon>
        <taxon>Streptophyta</taxon>
        <taxon>Embryophyta</taxon>
        <taxon>Tracheophyta</taxon>
        <taxon>Spermatophyta</taxon>
        <taxon>Magnoliopsida</taxon>
        <taxon>eudicotyledons</taxon>
        <taxon>Gunneridae</taxon>
        <taxon>Pentapetalae</taxon>
        <taxon>rosids</taxon>
        <taxon>fabids</taxon>
        <taxon>Fagales</taxon>
        <taxon>Betulaceae</taxon>
        <taxon>Carpinus</taxon>
    </lineage>
</organism>
<dbReference type="Proteomes" id="UP000327013">
    <property type="component" value="Unassembled WGS sequence"/>
</dbReference>
<evidence type="ECO:0000313" key="3">
    <source>
        <dbReference type="Proteomes" id="UP000327013"/>
    </source>
</evidence>